<evidence type="ECO:0000313" key="1">
    <source>
        <dbReference type="EMBL" id="GAI88827.1"/>
    </source>
</evidence>
<gene>
    <name evidence="1" type="ORF">S12H4_36036</name>
</gene>
<accession>X1S705</accession>
<reference evidence="1" key="1">
    <citation type="journal article" date="2014" name="Front. Microbiol.">
        <title>High frequency of phylogenetically diverse reductive dehalogenase-homologous genes in deep subseafloor sedimentary metagenomes.</title>
        <authorList>
            <person name="Kawai M."/>
            <person name="Futagami T."/>
            <person name="Toyoda A."/>
            <person name="Takaki Y."/>
            <person name="Nishi S."/>
            <person name="Hori S."/>
            <person name="Arai W."/>
            <person name="Tsubouchi T."/>
            <person name="Morono Y."/>
            <person name="Uchiyama I."/>
            <person name="Ito T."/>
            <person name="Fujiyama A."/>
            <person name="Inagaki F."/>
            <person name="Takami H."/>
        </authorList>
    </citation>
    <scope>NUCLEOTIDE SEQUENCE</scope>
    <source>
        <strain evidence="1">Expedition CK06-06</strain>
    </source>
</reference>
<organism evidence="1">
    <name type="scientific">marine sediment metagenome</name>
    <dbReference type="NCBI Taxonomy" id="412755"/>
    <lineage>
        <taxon>unclassified sequences</taxon>
        <taxon>metagenomes</taxon>
        <taxon>ecological metagenomes</taxon>
    </lineage>
</organism>
<feature type="non-terminal residue" evidence="1">
    <location>
        <position position="1"/>
    </location>
</feature>
<dbReference type="AlphaFoldDB" id="X1S705"/>
<name>X1S705_9ZZZZ</name>
<comment type="caution">
    <text evidence="1">The sequence shown here is derived from an EMBL/GenBank/DDBJ whole genome shotgun (WGS) entry which is preliminary data.</text>
</comment>
<sequence>REGIVMANISATEEMYIPLTGLDGGRLMMHIGNATMLDAAGISDELLTKLTNIICAIITPKAYNAVAASGIEVFFCDRAITTGRVTVQRKVDDPGFDEFQFILIGKVY</sequence>
<proteinExistence type="predicted"/>
<dbReference type="EMBL" id="BARW01021451">
    <property type="protein sequence ID" value="GAI88827.1"/>
    <property type="molecule type" value="Genomic_DNA"/>
</dbReference>
<protein>
    <submittedName>
        <fullName evidence="1">Uncharacterized protein</fullName>
    </submittedName>
</protein>